<evidence type="ECO:0000256" key="4">
    <source>
        <dbReference type="ARBA" id="ARBA00022692"/>
    </source>
</evidence>
<organism evidence="10 11">
    <name type="scientific">Actinoplanes siamensis</name>
    <dbReference type="NCBI Taxonomy" id="1223317"/>
    <lineage>
        <taxon>Bacteria</taxon>
        <taxon>Bacillati</taxon>
        <taxon>Actinomycetota</taxon>
        <taxon>Actinomycetes</taxon>
        <taxon>Micromonosporales</taxon>
        <taxon>Micromonosporaceae</taxon>
        <taxon>Actinoplanes</taxon>
    </lineage>
</organism>
<feature type="transmembrane region" description="Helical" evidence="8">
    <location>
        <begin position="43"/>
        <end position="61"/>
    </location>
</feature>
<dbReference type="EMBL" id="BOMW01000048">
    <property type="protein sequence ID" value="GIF07381.1"/>
    <property type="molecule type" value="Genomic_DNA"/>
</dbReference>
<feature type="compositionally biased region" description="Gly residues" evidence="7">
    <location>
        <begin position="482"/>
        <end position="496"/>
    </location>
</feature>
<dbReference type="InterPro" id="IPR036259">
    <property type="entry name" value="MFS_trans_sf"/>
</dbReference>
<feature type="transmembrane region" description="Helical" evidence="8">
    <location>
        <begin position="193"/>
        <end position="211"/>
    </location>
</feature>
<keyword evidence="6 8" id="KW-0472">Membrane</keyword>
<evidence type="ECO:0000256" key="7">
    <source>
        <dbReference type="SAM" id="MobiDB-lite"/>
    </source>
</evidence>
<feature type="transmembrane region" description="Helical" evidence="8">
    <location>
        <begin position="130"/>
        <end position="152"/>
    </location>
</feature>
<dbReference type="AlphaFoldDB" id="A0A919NAM4"/>
<proteinExistence type="predicted"/>
<dbReference type="GO" id="GO:0022857">
    <property type="term" value="F:transmembrane transporter activity"/>
    <property type="evidence" value="ECO:0007669"/>
    <property type="project" value="InterPro"/>
</dbReference>
<dbReference type="InterPro" id="IPR020846">
    <property type="entry name" value="MFS_dom"/>
</dbReference>
<feature type="transmembrane region" description="Helical" evidence="8">
    <location>
        <begin position="430"/>
        <end position="450"/>
    </location>
</feature>
<feature type="transmembrane region" description="Helical" evidence="8">
    <location>
        <begin position="217"/>
        <end position="239"/>
    </location>
</feature>
<feature type="transmembrane region" description="Helical" evidence="8">
    <location>
        <begin position="297"/>
        <end position="318"/>
    </location>
</feature>
<dbReference type="Gene3D" id="1.20.1720.10">
    <property type="entry name" value="Multidrug resistance protein D"/>
    <property type="match status" value="1"/>
</dbReference>
<feature type="transmembrane region" description="Helical" evidence="8">
    <location>
        <begin position="259"/>
        <end position="277"/>
    </location>
</feature>
<gene>
    <name evidence="10" type="ORF">Asi03nite_49190</name>
</gene>
<dbReference type="PANTHER" id="PTHR42718">
    <property type="entry name" value="MAJOR FACILITATOR SUPERFAMILY MULTIDRUG TRANSPORTER MFSC"/>
    <property type="match status" value="1"/>
</dbReference>
<dbReference type="NCBIfam" id="TIGR00711">
    <property type="entry name" value="efflux_EmrB"/>
    <property type="match status" value="1"/>
</dbReference>
<evidence type="ECO:0000256" key="6">
    <source>
        <dbReference type="ARBA" id="ARBA00023136"/>
    </source>
</evidence>
<comment type="subcellular location">
    <subcellularLocation>
        <location evidence="1">Cell membrane</location>
        <topology evidence="1">Multi-pass membrane protein</topology>
    </subcellularLocation>
</comment>
<feature type="domain" description="Major facilitator superfamily (MFS) profile" evidence="9">
    <location>
        <begin position="6"/>
        <end position="454"/>
    </location>
</feature>
<dbReference type="PRINTS" id="PR01036">
    <property type="entry name" value="TCRTETB"/>
</dbReference>
<reference evidence="10" key="1">
    <citation type="submission" date="2021-01" db="EMBL/GenBank/DDBJ databases">
        <title>Whole genome shotgun sequence of Actinoplanes siamensis NBRC 109076.</title>
        <authorList>
            <person name="Komaki H."/>
            <person name="Tamura T."/>
        </authorList>
    </citation>
    <scope>NUCLEOTIDE SEQUENCE</scope>
    <source>
        <strain evidence="10">NBRC 109076</strain>
    </source>
</reference>
<keyword evidence="5 8" id="KW-1133">Transmembrane helix</keyword>
<feature type="region of interest" description="Disordered" evidence="7">
    <location>
        <begin position="461"/>
        <end position="496"/>
    </location>
</feature>
<dbReference type="GO" id="GO:0005886">
    <property type="term" value="C:plasma membrane"/>
    <property type="evidence" value="ECO:0007669"/>
    <property type="project" value="UniProtKB-SubCell"/>
</dbReference>
<dbReference type="CDD" id="cd17321">
    <property type="entry name" value="MFS_MMR_MDR_like"/>
    <property type="match status" value="1"/>
</dbReference>
<feature type="transmembrane region" description="Helical" evidence="8">
    <location>
        <begin position="397"/>
        <end position="415"/>
    </location>
</feature>
<accession>A0A919NAM4</accession>
<dbReference type="Gene3D" id="1.20.1250.20">
    <property type="entry name" value="MFS general substrate transporter like domains"/>
    <property type="match status" value="1"/>
</dbReference>
<feature type="transmembrane region" description="Helical" evidence="8">
    <location>
        <begin position="73"/>
        <end position="91"/>
    </location>
</feature>
<feature type="transmembrane region" description="Helical" evidence="8">
    <location>
        <begin position="97"/>
        <end position="118"/>
    </location>
</feature>
<dbReference type="PROSITE" id="PS50850">
    <property type="entry name" value="MFS"/>
    <property type="match status" value="1"/>
</dbReference>
<dbReference type="Proteomes" id="UP000629619">
    <property type="component" value="Unassembled WGS sequence"/>
</dbReference>
<feature type="transmembrane region" description="Helical" evidence="8">
    <location>
        <begin position="353"/>
        <end position="376"/>
    </location>
</feature>
<dbReference type="PANTHER" id="PTHR42718:SF49">
    <property type="entry name" value="EXPORT PROTEIN"/>
    <property type="match status" value="1"/>
</dbReference>
<protein>
    <submittedName>
        <fullName evidence="10">MFS transporter</fullName>
    </submittedName>
</protein>
<keyword evidence="4 8" id="KW-0812">Transmembrane</keyword>
<evidence type="ECO:0000313" key="11">
    <source>
        <dbReference type="Proteomes" id="UP000629619"/>
    </source>
</evidence>
<keyword evidence="3" id="KW-1003">Cell membrane</keyword>
<evidence type="ECO:0000259" key="9">
    <source>
        <dbReference type="PROSITE" id="PS50850"/>
    </source>
</evidence>
<evidence type="ECO:0000256" key="8">
    <source>
        <dbReference type="SAM" id="Phobius"/>
    </source>
</evidence>
<dbReference type="RefSeq" id="WP_203682783.1">
    <property type="nucleotide sequence ID" value="NZ_BOMW01000048.1"/>
</dbReference>
<feature type="transmembrane region" description="Helical" evidence="8">
    <location>
        <begin position="158"/>
        <end position="181"/>
    </location>
</feature>
<evidence type="ECO:0000256" key="2">
    <source>
        <dbReference type="ARBA" id="ARBA00022448"/>
    </source>
</evidence>
<dbReference type="SUPFAM" id="SSF103473">
    <property type="entry name" value="MFS general substrate transporter"/>
    <property type="match status" value="1"/>
</dbReference>
<feature type="transmembrane region" description="Helical" evidence="8">
    <location>
        <begin position="325"/>
        <end position="341"/>
    </location>
</feature>
<dbReference type="Pfam" id="PF07690">
    <property type="entry name" value="MFS_1"/>
    <property type="match status" value="1"/>
</dbReference>
<comment type="caution">
    <text evidence="10">The sequence shown here is derived from an EMBL/GenBank/DDBJ whole genome shotgun (WGS) entry which is preliminary data.</text>
</comment>
<feature type="compositionally biased region" description="Low complexity" evidence="7">
    <location>
        <begin position="461"/>
        <end position="481"/>
    </location>
</feature>
<name>A0A919NAM4_9ACTN</name>
<sequence length="496" mass="49958">MRKWSPLIAVCLGTFLLLVDVTIVVVALPSIAGKFGADYADLQWVLDGYALALAALLLGAGSLADRYGRRRTYLIGIGVFAVSSLLCAVAPNEQALIAARVLQGAGGAAMFATTAALLNVTYHGRDRGVAFGIWGAVNGAAAAAGPLAGGLLTEHLGWRWVFLVNLPVCLVAVWFTVRGVTESRAPRGGRFDLPGTITFTVAAGAVTYGLIRAGDAGWSDGIALTAFAAGVVALILFVVAELRSDHPMLDLGLFRRPAFAVLIVAAFLTQAAAFGYLPFSTVWLQQVLGYGPVDAGLYGALPMAGASLVVGAAAGRFLQRVAPRWTVGLGLLLIAAGDLLQTRLDAGSTGGVLIPGLIVVGLGVGCVLPSLSSAVLGEVPRERSGMAGGALNTFRQLGFALGVAVFGTVFADRIADAHGRPAGFAAGLDATLLVAAVVAAVAGLLVLVFVRHQAASSHAAPSPAAASPSLASATSAPSASSAGGGPASGWSGGTAG</sequence>
<dbReference type="InterPro" id="IPR011701">
    <property type="entry name" value="MFS"/>
</dbReference>
<evidence type="ECO:0000256" key="1">
    <source>
        <dbReference type="ARBA" id="ARBA00004651"/>
    </source>
</evidence>
<evidence type="ECO:0000256" key="3">
    <source>
        <dbReference type="ARBA" id="ARBA00022475"/>
    </source>
</evidence>
<dbReference type="InterPro" id="IPR004638">
    <property type="entry name" value="EmrB-like"/>
</dbReference>
<evidence type="ECO:0000256" key="5">
    <source>
        <dbReference type="ARBA" id="ARBA00022989"/>
    </source>
</evidence>
<keyword evidence="2" id="KW-0813">Transport</keyword>
<evidence type="ECO:0000313" key="10">
    <source>
        <dbReference type="EMBL" id="GIF07381.1"/>
    </source>
</evidence>
<keyword evidence="11" id="KW-1185">Reference proteome</keyword>